<proteinExistence type="predicted"/>
<evidence type="ECO:0000256" key="3">
    <source>
        <dbReference type="ARBA" id="ARBA00022989"/>
    </source>
</evidence>
<keyword evidence="2 5" id="KW-0812">Transmembrane</keyword>
<evidence type="ECO:0000256" key="5">
    <source>
        <dbReference type="SAM" id="Phobius"/>
    </source>
</evidence>
<feature type="transmembrane region" description="Helical" evidence="5">
    <location>
        <begin position="28"/>
        <end position="48"/>
    </location>
</feature>
<dbReference type="PANTHER" id="PTHR30386">
    <property type="entry name" value="MEMBRANE FUSION SUBUNIT OF EMRAB-TOLC MULTIDRUG EFFLUX PUMP"/>
    <property type="match status" value="1"/>
</dbReference>
<dbReference type="InterPro" id="IPR058982">
    <property type="entry name" value="Beta-barrel_AprE"/>
</dbReference>
<name>A0A1G6MVI3_9BACT</name>
<keyword evidence="4 5" id="KW-0472">Membrane</keyword>
<evidence type="ECO:0000313" key="7">
    <source>
        <dbReference type="EMBL" id="SDC58986.1"/>
    </source>
</evidence>
<comment type="subcellular location">
    <subcellularLocation>
        <location evidence="1">Membrane</location>
        <topology evidence="1">Single-pass membrane protein</topology>
    </subcellularLocation>
</comment>
<keyword evidence="8" id="KW-1185">Reference proteome</keyword>
<reference evidence="8" key="1">
    <citation type="submission" date="2016-10" db="EMBL/GenBank/DDBJ databases">
        <authorList>
            <person name="Varghese N."/>
            <person name="Submissions S."/>
        </authorList>
    </citation>
    <scope>NUCLEOTIDE SEQUENCE [LARGE SCALE GENOMIC DNA]</scope>
    <source>
        <strain evidence="8">DSM 23095</strain>
    </source>
</reference>
<evidence type="ECO:0000256" key="1">
    <source>
        <dbReference type="ARBA" id="ARBA00004167"/>
    </source>
</evidence>
<evidence type="ECO:0000256" key="4">
    <source>
        <dbReference type="ARBA" id="ARBA00023136"/>
    </source>
</evidence>
<dbReference type="InterPro" id="IPR050739">
    <property type="entry name" value="MFP"/>
</dbReference>
<protein>
    <submittedName>
        <fullName evidence="7">HlyD family secretion protein</fullName>
    </submittedName>
</protein>
<gene>
    <name evidence="7" type="ORF">SAMN04488104_100265</name>
</gene>
<feature type="domain" description="AprE-like beta-barrel" evidence="6">
    <location>
        <begin position="277"/>
        <end position="363"/>
    </location>
</feature>
<evidence type="ECO:0000313" key="8">
    <source>
        <dbReference type="Proteomes" id="UP000199060"/>
    </source>
</evidence>
<organism evidence="7 8">
    <name type="scientific">Algoriphagus faecimaris</name>
    <dbReference type="NCBI Taxonomy" id="686796"/>
    <lineage>
        <taxon>Bacteria</taxon>
        <taxon>Pseudomonadati</taxon>
        <taxon>Bacteroidota</taxon>
        <taxon>Cytophagia</taxon>
        <taxon>Cytophagales</taxon>
        <taxon>Cyclobacteriaceae</taxon>
        <taxon>Algoriphagus</taxon>
    </lineage>
</organism>
<dbReference type="RefSeq" id="WP_087941213.1">
    <property type="nucleotide sequence ID" value="NZ_FNAC01000002.1"/>
</dbReference>
<evidence type="ECO:0000259" key="6">
    <source>
        <dbReference type="Pfam" id="PF26002"/>
    </source>
</evidence>
<dbReference type="PANTHER" id="PTHR30386:SF26">
    <property type="entry name" value="TRANSPORT PROTEIN COMB"/>
    <property type="match status" value="1"/>
</dbReference>
<evidence type="ECO:0000256" key="2">
    <source>
        <dbReference type="ARBA" id="ARBA00022692"/>
    </source>
</evidence>
<dbReference type="GO" id="GO:0016020">
    <property type="term" value="C:membrane"/>
    <property type="evidence" value="ECO:0007669"/>
    <property type="project" value="UniProtKB-SubCell"/>
</dbReference>
<dbReference type="EMBL" id="FNAC01000002">
    <property type="protein sequence ID" value="SDC58986.1"/>
    <property type="molecule type" value="Genomic_DNA"/>
</dbReference>
<dbReference type="Proteomes" id="UP000199060">
    <property type="component" value="Unassembled WGS sequence"/>
</dbReference>
<dbReference type="Gene3D" id="2.40.30.170">
    <property type="match status" value="1"/>
</dbReference>
<dbReference type="AlphaFoldDB" id="A0A1G6MVI3"/>
<dbReference type="OrthoDB" id="594147at2"/>
<keyword evidence="3 5" id="KW-1133">Transmembrane helix</keyword>
<dbReference type="STRING" id="686796.SAMN04488104_100265"/>
<dbReference type="Pfam" id="PF26002">
    <property type="entry name" value="Beta-barrel_AprE"/>
    <property type="match status" value="1"/>
</dbReference>
<sequence length="390" mass="44266">METKIFPSAIVNNTVEVFDSKISIRSKLIYLTFLTLIGAIILALPLIVVDVAVQTQGTFQSALQRNPVQIATGGRLESWNLSENQEVKQGEVLAVIRGEQLTLEMKALEERMTLLQDFIRDLKLLTNYQSEGEGYIPTLKSNLYQAAWYEYQSQLLNQEMLVQKLDRDYQRAKSLYDTKSIAFAEYDEVQVNYQQASTQLELIKKQRLNQWGQELTNHITERDRILSQLELSLEQMDQFKIIAGTSGTLMNVQNLNAGDFVYPNQKLAEISPDSELMAVTYLSPADIAFLEIGQEVKFQVDAYNYNQWGVATGKVVEIAKDLSLISEKEAGFLVTCKLDSLDMRLPSGQSGQIRKGMTFNARFVVARRSLFQLLYDKVDNWLNPSLSNPS</sequence>
<accession>A0A1G6MVI3</accession>